<proteinExistence type="predicted"/>
<keyword evidence="2" id="KW-1185">Reference proteome</keyword>
<evidence type="ECO:0000313" key="1">
    <source>
        <dbReference type="EMBL" id="CAG8726022.1"/>
    </source>
</evidence>
<organism evidence="1 2">
    <name type="scientific">Funneliformis caledonium</name>
    <dbReference type="NCBI Taxonomy" id="1117310"/>
    <lineage>
        <taxon>Eukaryota</taxon>
        <taxon>Fungi</taxon>
        <taxon>Fungi incertae sedis</taxon>
        <taxon>Mucoromycota</taxon>
        <taxon>Glomeromycotina</taxon>
        <taxon>Glomeromycetes</taxon>
        <taxon>Glomerales</taxon>
        <taxon>Glomeraceae</taxon>
        <taxon>Funneliformis</taxon>
    </lineage>
</organism>
<dbReference type="Proteomes" id="UP000789570">
    <property type="component" value="Unassembled WGS sequence"/>
</dbReference>
<sequence>NVGELTLDDLDTKDKKCTYLRSLILTSDILPPFCCQTPLQVIVEKPVSIVQQSLLLQDEDAEAVVNAEVTVNLSTFRSILKDTYLPENASQLLRYYELWNKPYDKWLSLHEYLKHLHDVKKDLVHDSFKKEIEILKKLFSDDHPAQQRLTHLECQLKMKQMSRKIKRKIAKISKLLTKKEIVKKEIEITQDSLVVGRYNRINQYYEDFYEIGLYLVKRNLSADNNYSEFDYGKVKKAKK</sequence>
<evidence type="ECO:0000313" key="2">
    <source>
        <dbReference type="Proteomes" id="UP000789570"/>
    </source>
</evidence>
<gene>
    <name evidence="1" type="ORF">FCALED_LOCUS14668</name>
</gene>
<dbReference type="AlphaFoldDB" id="A0A9N9NDY7"/>
<accession>A0A9N9NDY7</accession>
<name>A0A9N9NDY7_9GLOM</name>
<protein>
    <submittedName>
        <fullName evidence="1">8616_t:CDS:1</fullName>
    </submittedName>
</protein>
<reference evidence="1" key="1">
    <citation type="submission" date="2021-06" db="EMBL/GenBank/DDBJ databases">
        <authorList>
            <person name="Kallberg Y."/>
            <person name="Tangrot J."/>
            <person name="Rosling A."/>
        </authorList>
    </citation>
    <scope>NUCLEOTIDE SEQUENCE</scope>
    <source>
        <strain evidence="1">UK204</strain>
    </source>
</reference>
<comment type="caution">
    <text evidence="1">The sequence shown here is derived from an EMBL/GenBank/DDBJ whole genome shotgun (WGS) entry which is preliminary data.</text>
</comment>
<dbReference type="OrthoDB" id="2338242at2759"/>
<dbReference type="EMBL" id="CAJVPQ010011178">
    <property type="protein sequence ID" value="CAG8726022.1"/>
    <property type="molecule type" value="Genomic_DNA"/>
</dbReference>
<feature type="non-terminal residue" evidence="1">
    <location>
        <position position="239"/>
    </location>
</feature>